<accession>A0A7R8CTN1</accession>
<evidence type="ECO:0000313" key="1">
    <source>
        <dbReference type="EMBL" id="CAF2874947.1"/>
    </source>
</evidence>
<gene>
    <name evidence="1" type="ORF">LSAA_6769</name>
</gene>
<dbReference type="AlphaFoldDB" id="A0A7R8CTN1"/>
<organism evidence="1 2">
    <name type="scientific">Lepeophtheirus salmonis</name>
    <name type="common">Salmon louse</name>
    <name type="synonym">Caligus salmonis</name>
    <dbReference type="NCBI Taxonomy" id="72036"/>
    <lineage>
        <taxon>Eukaryota</taxon>
        <taxon>Metazoa</taxon>
        <taxon>Ecdysozoa</taxon>
        <taxon>Arthropoda</taxon>
        <taxon>Crustacea</taxon>
        <taxon>Multicrustacea</taxon>
        <taxon>Hexanauplia</taxon>
        <taxon>Copepoda</taxon>
        <taxon>Siphonostomatoida</taxon>
        <taxon>Caligidae</taxon>
        <taxon>Lepeophtheirus</taxon>
    </lineage>
</organism>
<dbReference type="EMBL" id="HG994581">
    <property type="protein sequence ID" value="CAF2874947.1"/>
    <property type="molecule type" value="Genomic_DNA"/>
</dbReference>
<name>A0A7R8CTN1_LEPSM</name>
<sequence length="114" mass="12847">MHTGQHSVYLVKVHVDPMEGLDVKPKSRRPRVITSLVNDMAKIARMQLTTSLRSRKRCCYGFSRFLGTTLCLPGRWPPDHTTKTLPDRNPLDYTISGGGLEELAQICGRVKDSH</sequence>
<protein>
    <submittedName>
        <fullName evidence="1">(salmon louse) hypothetical protein</fullName>
    </submittedName>
</protein>
<reference evidence="1" key="1">
    <citation type="submission" date="2021-02" db="EMBL/GenBank/DDBJ databases">
        <authorList>
            <person name="Bekaert M."/>
        </authorList>
    </citation>
    <scope>NUCLEOTIDE SEQUENCE</scope>
    <source>
        <strain evidence="1">IoA-00</strain>
    </source>
</reference>
<proteinExistence type="predicted"/>
<dbReference type="Proteomes" id="UP000675881">
    <property type="component" value="Chromosome 2"/>
</dbReference>
<keyword evidence="2" id="KW-1185">Reference proteome</keyword>
<evidence type="ECO:0000313" key="2">
    <source>
        <dbReference type="Proteomes" id="UP000675881"/>
    </source>
</evidence>